<organism evidence="2">
    <name type="scientific">Kwoniella bestiolae CBS 10118</name>
    <dbReference type="NCBI Taxonomy" id="1296100"/>
    <lineage>
        <taxon>Eukaryota</taxon>
        <taxon>Fungi</taxon>
        <taxon>Dikarya</taxon>
        <taxon>Basidiomycota</taxon>
        <taxon>Agaricomycotina</taxon>
        <taxon>Tremellomycetes</taxon>
        <taxon>Tremellales</taxon>
        <taxon>Cryptococcaceae</taxon>
        <taxon>Kwoniella</taxon>
    </lineage>
</organism>
<evidence type="ECO:0000313" key="3">
    <source>
        <dbReference type="EMBL" id="WVW78148.1"/>
    </source>
</evidence>
<reference evidence="3" key="2">
    <citation type="submission" date="2013-07" db="EMBL/GenBank/DDBJ databases">
        <authorList>
            <consortium name="The Broad Institute Genome Sequencing Platform"/>
            <person name="Cuomo C."/>
            <person name="Litvintseva A."/>
            <person name="Chen Y."/>
            <person name="Heitman J."/>
            <person name="Sun S."/>
            <person name="Springer D."/>
            <person name="Dromer F."/>
            <person name="Young S.K."/>
            <person name="Zeng Q."/>
            <person name="Gargeya S."/>
            <person name="Fitzgerald M."/>
            <person name="Abouelleil A."/>
            <person name="Alvarado L."/>
            <person name="Berlin A.M."/>
            <person name="Chapman S.B."/>
            <person name="Dewar J."/>
            <person name="Goldberg J."/>
            <person name="Griggs A."/>
            <person name="Gujja S."/>
            <person name="Hansen M."/>
            <person name="Howarth C."/>
            <person name="Imamovic A."/>
            <person name="Larimer J."/>
            <person name="McCowan C."/>
            <person name="Murphy C."/>
            <person name="Pearson M."/>
            <person name="Priest M."/>
            <person name="Roberts A."/>
            <person name="Saif S."/>
            <person name="Shea T."/>
            <person name="Sykes S."/>
            <person name="Wortman J."/>
            <person name="Nusbaum C."/>
            <person name="Birren B."/>
        </authorList>
    </citation>
    <scope>NUCLEOTIDE SEQUENCE</scope>
    <source>
        <strain evidence="3">CBS 10118</strain>
    </source>
</reference>
<keyword evidence="4" id="KW-1185">Reference proteome</keyword>
<dbReference type="GeneID" id="30207872"/>
<gene>
    <name evidence="2" type="ORF">I302_03473</name>
    <name evidence="3" type="ORF">I302_100099</name>
</gene>
<dbReference type="AlphaFoldDB" id="A0A1B9G481"/>
<evidence type="ECO:0000256" key="1">
    <source>
        <dbReference type="SAM" id="MobiDB-lite"/>
    </source>
</evidence>
<evidence type="ECO:0000313" key="2">
    <source>
        <dbReference type="EMBL" id="OCF25800.1"/>
    </source>
</evidence>
<reference evidence="2" key="1">
    <citation type="submission" date="2013-07" db="EMBL/GenBank/DDBJ databases">
        <title>The Genome Sequence of Cryptococcus bestiolae CBS10118.</title>
        <authorList>
            <consortium name="The Broad Institute Genome Sequencing Platform"/>
            <person name="Cuomo C."/>
            <person name="Litvintseva A."/>
            <person name="Chen Y."/>
            <person name="Heitman J."/>
            <person name="Sun S."/>
            <person name="Springer D."/>
            <person name="Dromer F."/>
            <person name="Young S.K."/>
            <person name="Zeng Q."/>
            <person name="Gargeya S."/>
            <person name="Fitzgerald M."/>
            <person name="Abouelleil A."/>
            <person name="Alvarado L."/>
            <person name="Berlin A.M."/>
            <person name="Chapman S.B."/>
            <person name="Dewar J."/>
            <person name="Goldberg J."/>
            <person name="Griggs A."/>
            <person name="Gujja S."/>
            <person name="Hansen M."/>
            <person name="Howarth C."/>
            <person name="Imamovic A."/>
            <person name="Larimer J."/>
            <person name="McCowan C."/>
            <person name="Murphy C."/>
            <person name="Pearson M."/>
            <person name="Priest M."/>
            <person name="Roberts A."/>
            <person name="Saif S."/>
            <person name="Shea T."/>
            <person name="Sykes S."/>
            <person name="Wortman J."/>
            <person name="Nusbaum C."/>
            <person name="Birren B."/>
        </authorList>
    </citation>
    <scope>NUCLEOTIDE SEQUENCE [LARGE SCALE GENOMIC DNA]</scope>
    <source>
        <strain evidence="2">CBS 10118</strain>
    </source>
</reference>
<dbReference type="EMBL" id="CP144541">
    <property type="protein sequence ID" value="WVW78148.1"/>
    <property type="molecule type" value="Genomic_DNA"/>
</dbReference>
<proteinExistence type="predicted"/>
<dbReference type="Proteomes" id="UP000092730">
    <property type="component" value="Chromosome 1"/>
</dbReference>
<dbReference type="RefSeq" id="XP_019046870.1">
    <property type="nucleotide sequence ID" value="XM_019190122.1"/>
</dbReference>
<reference evidence="3" key="4">
    <citation type="submission" date="2024-02" db="EMBL/GenBank/DDBJ databases">
        <title>Comparative genomics of Cryptococcus and Kwoniella reveals pathogenesis evolution and contrasting modes of karyotype evolution via chromosome fusion or intercentromeric recombination.</title>
        <authorList>
            <person name="Coelho M.A."/>
            <person name="David-Palma M."/>
            <person name="Shea T."/>
            <person name="Bowers K."/>
            <person name="McGinley-Smith S."/>
            <person name="Mohammad A.W."/>
            <person name="Gnirke A."/>
            <person name="Yurkov A.M."/>
            <person name="Nowrousian M."/>
            <person name="Sun S."/>
            <person name="Cuomo C.A."/>
            <person name="Heitman J."/>
        </authorList>
    </citation>
    <scope>NUCLEOTIDE SEQUENCE</scope>
    <source>
        <strain evidence="3">CBS 10118</strain>
    </source>
</reference>
<reference evidence="2" key="3">
    <citation type="submission" date="2014-01" db="EMBL/GenBank/DDBJ databases">
        <title>Evolution of pathogenesis and genome organization in the Tremellales.</title>
        <authorList>
            <person name="Cuomo C."/>
            <person name="Litvintseva A."/>
            <person name="Heitman J."/>
            <person name="Chen Y."/>
            <person name="Sun S."/>
            <person name="Springer D."/>
            <person name="Dromer F."/>
            <person name="Young S."/>
            <person name="Zeng Q."/>
            <person name="Chapman S."/>
            <person name="Gujja S."/>
            <person name="Saif S."/>
            <person name="Birren B."/>
        </authorList>
    </citation>
    <scope>NUCLEOTIDE SEQUENCE</scope>
    <source>
        <strain evidence="2">CBS 10118</strain>
    </source>
</reference>
<evidence type="ECO:0000313" key="4">
    <source>
        <dbReference type="Proteomes" id="UP000092730"/>
    </source>
</evidence>
<accession>A0A1B9G481</accession>
<protein>
    <submittedName>
        <fullName evidence="2">Uncharacterized protein</fullName>
    </submittedName>
</protein>
<dbReference type="KEGG" id="kbi:30207872"/>
<sequence>MTLGFRTLFGKSHLPHQSCSPSAPSDAPLEVSGSTKSGIIPLPLSQSLAILTNISITDTTDTAHDGSTASSSSFHLPTILANVLSGYSLPPMEARTLKINKHNTHSVFANFLPRQVPAYKADLILLNQVEHLMIEDLEAARVLAEVLDPHYLRMHLAHSPDYCECFRLWIFAKVHTIIFGPALTSAIHTASPLDYLGIEKIFQVMGCVLRPSHLHIDAGDDGIPIISDVEEYRLKLQYELPERVQLLFMKWLLKSYTSRDFVLYMEELVKTVEEINIIFADCPFPRNRRCTCQDNFENTINWIFFDDLDYPHIEETLTGRRVNLVNLPHISGDMVCVDGIKQIKMKSLMRLHVDDRDREKTTIEDGIARCSGWIEHNLKIMKREEARTWL</sequence>
<dbReference type="OrthoDB" id="2566380at2759"/>
<dbReference type="VEuPathDB" id="FungiDB:I302_03473"/>
<dbReference type="EMBL" id="KI894020">
    <property type="protein sequence ID" value="OCF25800.1"/>
    <property type="molecule type" value="Genomic_DNA"/>
</dbReference>
<name>A0A1B9G481_9TREE</name>
<feature type="region of interest" description="Disordered" evidence="1">
    <location>
        <begin position="13"/>
        <end position="32"/>
    </location>
</feature>